<evidence type="ECO:0000313" key="1">
    <source>
        <dbReference type="EMBL" id="PRO93542.1"/>
    </source>
</evidence>
<gene>
    <name evidence="1" type="ORF">C6Y08_12865</name>
</gene>
<dbReference type="RefSeq" id="WP_105961677.1">
    <property type="nucleotide sequence ID" value="NZ_OZ061355.1"/>
</dbReference>
<proteinExistence type="predicted"/>
<name>A0ABX5D0F5_LACPE</name>
<reference evidence="1 2" key="1">
    <citation type="submission" date="2018-03" db="EMBL/GenBank/DDBJ databases">
        <title>Draft Genome Sequences of six Lactobacillus pentosus Strains Isolated from Brines of Traditionally Fermented Spanish-Style Green Table Olives.</title>
        <authorList>
            <person name="Calero-Delgado B."/>
            <person name="Martin-Platero A.M."/>
            <person name="Perez-Pulido A.J."/>
            <person name="Benitez-Cabello A."/>
            <person name="Casimiro-Soriguer C.S."/>
            <person name="Martinez-Bueno M."/>
            <person name="Arroyo-Lopez F.N."/>
            <person name="Rodriguez-Gomez F."/>
            <person name="Bautista-Gallego J."/>
            <person name="Garrido-Fernandez A."/>
            <person name="Jimenez-Diaz R."/>
        </authorList>
    </citation>
    <scope>NUCLEOTIDE SEQUENCE [LARGE SCALE GENOMIC DNA]</scope>
    <source>
        <strain evidence="1 2">IG2</strain>
    </source>
</reference>
<organism evidence="1 2">
    <name type="scientific">Lactiplantibacillus pentosus</name>
    <name type="common">Lactobacillus pentosus</name>
    <dbReference type="NCBI Taxonomy" id="1589"/>
    <lineage>
        <taxon>Bacteria</taxon>
        <taxon>Bacillati</taxon>
        <taxon>Bacillota</taxon>
        <taxon>Bacilli</taxon>
        <taxon>Lactobacillales</taxon>
        <taxon>Lactobacillaceae</taxon>
        <taxon>Lactiplantibacillus</taxon>
    </lineage>
</organism>
<keyword evidence="2" id="KW-1185">Reference proteome</keyword>
<accession>A0ABX5D0F5</accession>
<comment type="caution">
    <text evidence="1">The sequence shown here is derived from an EMBL/GenBank/DDBJ whole genome shotgun (WGS) entry which is preliminary data.</text>
</comment>
<evidence type="ECO:0000313" key="2">
    <source>
        <dbReference type="Proteomes" id="UP000238378"/>
    </source>
</evidence>
<dbReference type="EMBL" id="PVOB01000221">
    <property type="protein sequence ID" value="PRO93542.1"/>
    <property type="molecule type" value="Genomic_DNA"/>
</dbReference>
<dbReference type="Proteomes" id="UP000238378">
    <property type="component" value="Unassembled WGS sequence"/>
</dbReference>
<sequence length="192" mass="22924">MIRINNFFWPHNPFNENQRENLFVELFRNVLSKDEYFKQAFISIIQHLYECDYDVDTGIFREMADKNHDYIEIYVKDQLGLLRTSKIVKRIHSQKEQPCYEIRINRNNEKPRIFFSTFIKPNELSDCFGVWKGLLLCYGISKNGNMEVDANILTDELCQETHDLASEVENNYFCQETIRTCLESFQEYSQEG</sequence>
<protein>
    <submittedName>
        <fullName evidence="1">Uncharacterized protein</fullName>
    </submittedName>
</protein>